<evidence type="ECO:0000313" key="6">
    <source>
        <dbReference type="Proteomes" id="UP000366872"/>
    </source>
</evidence>
<dbReference type="AlphaFoldDB" id="A0A6C2UBN5"/>
<feature type="domain" description="Fido" evidence="4">
    <location>
        <begin position="106"/>
        <end position="256"/>
    </location>
</feature>
<proteinExistence type="predicted"/>
<dbReference type="PANTHER" id="PTHR13504:SF38">
    <property type="entry name" value="FIDO DOMAIN-CONTAINING PROTEIN"/>
    <property type="match status" value="1"/>
</dbReference>
<dbReference type="InterPro" id="IPR003812">
    <property type="entry name" value="Fido"/>
</dbReference>
<dbReference type="Pfam" id="PF02661">
    <property type="entry name" value="Fic"/>
    <property type="match status" value="1"/>
</dbReference>
<dbReference type="InterPro" id="IPR036597">
    <property type="entry name" value="Fido-like_dom_sf"/>
</dbReference>
<dbReference type="GO" id="GO:0005524">
    <property type="term" value="F:ATP binding"/>
    <property type="evidence" value="ECO:0007669"/>
    <property type="project" value="UniProtKB-KW"/>
</dbReference>
<dbReference type="GO" id="GO:0016740">
    <property type="term" value="F:transferase activity"/>
    <property type="evidence" value="ECO:0007669"/>
    <property type="project" value="UniProtKB-KW"/>
</dbReference>
<organism evidence="5 6">
    <name type="scientific">Pontiella desulfatans</name>
    <dbReference type="NCBI Taxonomy" id="2750659"/>
    <lineage>
        <taxon>Bacteria</taxon>
        <taxon>Pseudomonadati</taxon>
        <taxon>Kiritimatiellota</taxon>
        <taxon>Kiritimatiellia</taxon>
        <taxon>Kiritimatiellales</taxon>
        <taxon>Pontiellaceae</taxon>
        <taxon>Pontiella</taxon>
    </lineage>
</organism>
<feature type="active site" evidence="1">
    <location>
        <position position="191"/>
    </location>
</feature>
<evidence type="ECO:0000256" key="1">
    <source>
        <dbReference type="PIRSR" id="PIRSR640198-1"/>
    </source>
</evidence>
<dbReference type="InterPro" id="IPR040198">
    <property type="entry name" value="Fido_containing"/>
</dbReference>
<evidence type="ECO:0000256" key="2">
    <source>
        <dbReference type="PIRSR" id="PIRSR640198-2"/>
    </source>
</evidence>
<dbReference type="PANTHER" id="PTHR13504">
    <property type="entry name" value="FIDO DOMAIN-CONTAINING PROTEIN DDB_G0283145"/>
    <property type="match status" value="1"/>
</dbReference>
<evidence type="ECO:0000313" key="5">
    <source>
        <dbReference type="EMBL" id="VGO17500.1"/>
    </source>
</evidence>
<protein>
    <submittedName>
        <fullName evidence="5">Adenosine monophosphate-protein transferase SoFic</fullName>
    </submittedName>
</protein>
<keyword evidence="5" id="KW-0808">Transferase</keyword>
<feature type="binding site" evidence="2">
    <location>
        <begin position="195"/>
        <end position="202"/>
    </location>
    <ligand>
        <name>ATP</name>
        <dbReference type="ChEBI" id="CHEBI:30616"/>
    </ligand>
</feature>
<keyword evidence="2" id="KW-0067">ATP-binding</keyword>
<dbReference type="SUPFAM" id="SSF140931">
    <property type="entry name" value="Fic-like"/>
    <property type="match status" value="1"/>
</dbReference>
<keyword evidence="6" id="KW-1185">Reference proteome</keyword>
<dbReference type="PROSITE" id="PS51459">
    <property type="entry name" value="FIDO"/>
    <property type="match status" value="1"/>
</dbReference>
<dbReference type="RefSeq" id="WP_136082965.1">
    <property type="nucleotide sequence ID" value="NZ_CAAHFG010000004.1"/>
</dbReference>
<accession>A0A6C2UBN5</accession>
<keyword evidence="2" id="KW-0547">Nucleotide-binding</keyword>
<dbReference type="Gene3D" id="1.10.3290.10">
    <property type="entry name" value="Fido-like domain"/>
    <property type="match status" value="1"/>
</dbReference>
<sequence length="350" mass="39810">MTTFTPKFTITNRMTAAITQIERARGFLEAARLSDDWVRDMGAEALIKEAHHTTHIEGTHLTLDQAERLWRGEAVPEADPDDARELLNYRSAFGFVSECLDSGDPIHEGMIREIHRKLVDGVRGGKADPGNYRRIQNYVANAATGQVIYTPPGAADVPIMMSEMVKWLNSDLDIHPVLVSGIAQFQLVHIHPFLDGNGRASRLLSTLCLYKAGYDFKRLFTISEYYDRDRPTFYKKIQSVRENDMDMTGWLDYFITGLETQMIEVKERGEQVIRRDVLVQKHSLNERQGKALGYLLQNRKLTIQDFEGICPDVNRRSLQRDLKGMLDKEVILEIGAGATDPTRHYALAEL</sequence>
<reference evidence="5 6" key="1">
    <citation type="submission" date="2019-04" db="EMBL/GenBank/DDBJ databases">
        <authorList>
            <person name="Van Vliet M D."/>
        </authorList>
    </citation>
    <scope>NUCLEOTIDE SEQUENCE [LARGE SCALE GENOMIC DNA]</scope>
    <source>
        <strain evidence="5 6">F1</strain>
    </source>
</reference>
<gene>
    <name evidence="5" type="primary">fic_6</name>
    <name evidence="5" type="ORF">PDESU_06096</name>
</gene>
<feature type="site" description="Important for autoinhibition of adenylyltransferase activity" evidence="3">
    <location>
        <position position="57"/>
    </location>
</feature>
<dbReference type="EMBL" id="CAAHFG010000004">
    <property type="protein sequence ID" value="VGO17500.1"/>
    <property type="molecule type" value="Genomic_DNA"/>
</dbReference>
<evidence type="ECO:0000256" key="3">
    <source>
        <dbReference type="PIRSR" id="PIRSR640198-3"/>
    </source>
</evidence>
<dbReference type="Proteomes" id="UP000366872">
    <property type="component" value="Unassembled WGS sequence"/>
</dbReference>
<evidence type="ECO:0000259" key="4">
    <source>
        <dbReference type="PROSITE" id="PS51459"/>
    </source>
</evidence>
<name>A0A6C2UBN5_PONDE</name>